<protein>
    <submittedName>
        <fullName evidence="2">Caspase family protein</fullName>
    </submittedName>
</protein>
<gene>
    <name evidence="2" type="ORF">PNU63_05910</name>
</gene>
<dbReference type="EMBL" id="JAQMLR010000004">
    <property type="protein sequence ID" value="MDB8738312.1"/>
    <property type="molecule type" value="Genomic_DNA"/>
</dbReference>
<dbReference type="InterPro" id="IPR029030">
    <property type="entry name" value="Caspase-like_dom_sf"/>
</dbReference>
<proteinExistence type="predicted"/>
<dbReference type="PANTHER" id="PTHR22576">
    <property type="entry name" value="MUCOSA ASSOCIATED LYMPHOID TISSUE LYMPHOMA TRANSLOCATION PROTEIN 1/PARACASPASE"/>
    <property type="match status" value="1"/>
</dbReference>
<dbReference type="RefSeq" id="WP_272107113.1">
    <property type="nucleotide sequence ID" value="NZ_JAQMLO010000007.1"/>
</dbReference>
<dbReference type="InterPro" id="IPR011600">
    <property type="entry name" value="Pept_C14_caspase"/>
</dbReference>
<organism evidence="2 3">
    <name type="scientific">Mediterraneibacter gnavus</name>
    <name type="common">Ruminococcus gnavus</name>
    <dbReference type="NCBI Taxonomy" id="33038"/>
    <lineage>
        <taxon>Bacteria</taxon>
        <taxon>Bacillati</taxon>
        <taxon>Bacillota</taxon>
        <taxon>Clostridia</taxon>
        <taxon>Lachnospirales</taxon>
        <taxon>Lachnospiraceae</taxon>
        <taxon>Mediterraneibacter</taxon>
    </lineage>
</organism>
<accession>A0AB35IZX0</accession>
<comment type="caution">
    <text evidence="2">The sequence shown here is derived from an EMBL/GenBank/DDBJ whole genome shotgun (WGS) entry which is preliminary data.</text>
</comment>
<feature type="domain" description="Peptidase C14 caspase" evidence="1">
    <location>
        <begin position="4"/>
        <end position="186"/>
    </location>
</feature>
<dbReference type="Gene3D" id="3.40.50.1460">
    <property type="match status" value="1"/>
</dbReference>
<dbReference type="AlphaFoldDB" id="A0AB35IZX0"/>
<dbReference type="Pfam" id="PF00656">
    <property type="entry name" value="Peptidase_C14"/>
    <property type="match status" value="1"/>
</dbReference>
<evidence type="ECO:0000259" key="1">
    <source>
        <dbReference type="Pfam" id="PF00656"/>
    </source>
</evidence>
<dbReference type="SUPFAM" id="SSF52129">
    <property type="entry name" value="Caspase-like"/>
    <property type="match status" value="1"/>
</dbReference>
<dbReference type="InterPro" id="IPR052039">
    <property type="entry name" value="Caspase-related_regulators"/>
</dbReference>
<sequence>MKMRKALCVGIDCYEHADDLHGCVNDANSVKAALERNGDGTLNFEVKLMCATSEASYINRNDLRDAIENLFKTDSEIAVLYYSGHGSFDSLGGYLCTSEIQRPDEGVSLNEVMGFVAQSKARNKIIILDSCFSGAISNPVEMQNYSVLHNGTTILAACGPSEYASEENGHGIFTSLLVEALYGGAMNLLGEVSPGSIYSYIDRSLGAWDEQRPLFKANISSFVSLRKNAPPIPIAELRQITEIFTSQYDEYPLDPTYEPDKHEADVKDVNKEHEAIFATLQRFVKLNLVIPVGEEHMYYAAIHHKACKLTAQGQHYWQLVNKNTI</sequence>
<evidence type="ECO:0000313" key="2">
    <source>
        <dbReference type="EMBL" id="MDB8738312.1"/>
    </source>
</evidence>
<dbReference type="Proteomes" id="UP001211731">
    <property type="component" value="Unassembled WGS sequence"/>
</dbReference>
<reference evidence="2" key="1">
    <citation type="submission" date="2023-01" db="EMBL/GenBank/DDBJ databases">
        <title>Human gut microbiome strain richness.</title>
        <authorList>
            <person name="Chen-Liaw A."/>
        </authorList>
    </citation>
    <scope>NUCLEOTIDE SEQUENCE</scope>
    <source>
        <strain evidence="2">1001217st1_A9_1001217B_191108</strain>
    </source>
</reference>
<dbReference type="PANTHER" id="PTHR22576:SF37">
    <property type="entry name" value="MUCOSA-ASSOCIATED LYMPHOID TISSUE LYMPHOMA TRANSLOCATION PROTEIN 1"/>
    <property type="match status" value="1"/>
</dbReference>
<name>A0AB35IZX0_MEDGN</name>
<dbReference type="GO" id="GO:0004197">
    <property type="term" value="F:cysteine-type endopeptidase activity"/>
    <property type="evidence" value="ECO:0007669"/>
    <property type="project" value="InterPro"/>
</dbReference>
<dbReference type="GO" id="GO:0006508">
    <property type="term" value="P:proteolysis"/>
    <property type="evidence" value="ECO:0007669"/>
    <property type="project" value="InterPro"/>
</dbReference>
<evidence type="ECO:0000313" key="3">
    <source>
        <dbReference type="Proteomes" id="UP001211731"/>
    </source>
</evidence>